<accession>A0ABU5DT49</accession>
<dbReference type="SUPFAM" id="SSF111369">
    <property type="entry name" value="HlyD-like secretion proteins"/>
    <property type="match status" value="2"/>
</dbReference>
<comment type="subcellular location">
    <subcellularLocation>
        <location evidence="1">Cell envelope</location>
    </subcellularLocation>
</comment>
<keyword evidence="5" id="KW-1185">Reference proteome</keyword>
<dbReference type="InterPro" id="IPR058633">
    <property type="entry name" value="EmrA/FarA_HH"/>
</dbReference>
<evidence type="ECO:0000313" key="5">
    <source>
        <dbReference type="Proteomes" id="UP001285263"/>
    </source>
</evidence>
<organism evidence="4 5">
    <name type="scientific">Roseateles agri</name>
    <dbReference type="NCBI Taxonomy" id="3098619"/>
    <lineage>
        <taxon>Bacteria</taxon>
        <taxon>Pseudomonadati</taxon>
        <taxon>Pseudomonadota</taxon>
        <taxon>Betaproteobacteria</taxon>
        <taxon>Burkholderiales</taxon>
        <taxon>Sphaerotilaceae</taxon>
        <taxon>Roseateles</taxon>
    </lineage>
</organism>
<dbReference type="PANTHER" id="PTHR30386">
    <property type="entry name" value="MEMBRANE FUSION SUBUNIT OF EMRAB-TOLC MULTIDRUG EFFLUX PUMP"/>
    <property type="match status" value="1"/>
</dbReference>
<dbReference type="Gene3D" id="2.40.30.170">
    <property type="match status" value="1"/>
</dbReference>
<dbReference type="Gene3D" id="2.40.50.100">
    <property type="match status" value="1"/>
</dbReference>
<proteinExistence type="predicted"/>
<feature type="domain" description="Multidrug export protein EmrA/FarA alpha-helical hairpin" evidence="3">
    <location>
        <begin position="54"/>
        <end position="187"/>
    </location>
</feature>
<evidence type="ECO:0000259" key="3">
    <source>
        <dbReference type="Pfam" id="PF25885"/>
    </source>
</evidence>
<dbReference type="InterPro" id="IPR050739">
    <property type="entry name" value="MFP"/>
</dbReference>
<evidence type="ECO:0000256" key="2">
    <source>
        <dbReference type="SAM" id="MobiDB-lite"/>
    </source>
</evidence>
<dbReference type="EMBL" id="JAXCLA010000013">
    <property type="protein sequence ID" value="MDY0749041.1"/>
    <property type="molecule type" value="Genomic_DNA"/>
</dbReference>
<name>A0ABU5DT49_9BURK</name>
<gene>
    <name evidence="4" type="ORF">SNE35_31380</name>
</gene>
<protein>
    <submittedName>
        <fullName evidence="4">HlyD family efflux transporter periplasmic adaptor subunit</fullName>
    </submittedName>
</protein>
<dbReference type="PANTHER" id="PTHR30386:SF19">
    <property type="entry name" value="MULTIDRUG EXPORT PROTEIN EMRA-RELATED"/>
    <property type="match status" value="1"/>
</dbReference>
<comment type="caution">
    <text evidence="4">The sequence shown here is derived from an EMBL/GenBank/DDBJ whole genome shotgun (WGS) entry which is preliminary data.</text>
</comment>
<reference evidence="4 5" key="1">
    <citation type="submission" date="2023-11" db="EMBL/GenBank/DDBJ databases">
        <title>Paucibacter sp. nov., isolated from fresh soil in Korea.</title>
        <authorList>
            <person name="Le N.T.T."/>
        </authorList>
    </citation>
    <scope>NUCLEOTIDE SEQUENCE [LARGE SCALE GENOMIC DNA]</scope>
    <source>
        <strain evidence="4 5">R3-3</strain>
    </source>
</reference>
<dbReference type="Proteomes" id="UP001285263">
    <property type="component" value="Unassembled WGS sequence"/>
</dbReference>
<dbReference type="Gene3D" id="1.10.287.470">
    <property type="entry name" value="Helix hairpin bin"/>
    <property type="match status" value="1"/>
</dbReference>
<evidence type="ECO:0000256" key="1">
    <source>
        <dbReference type="ARBA" id="ARBA00004196"/>
    </source>
</evidence>
<evidence type="ECO:0000313" key="4">
    <source>
        <dbReference type="EMBL" id="MDY0749041.1"/>
    </source>
</evidence>
<dbReference type="Pfam" id="PF25885">
    <property type="entry name" value="HH_EMRA"/>
    <property type="match status" value="1"/>
</dbReference>
<sequence length="382" mass="40743">MPGHGDDVETDNAYVQGNAVQITPQIAGTVLMIGADDTDFVRAGQTLLRLDPADTQVALEQAEAQLAQTVREVRQLFANNGTLSAQLSLRQAELTRLQSEAARARDDVRRRSALIADGAIGREEFEHAKTQLATAESAITAARAAVEAARAQLGSNRSLTDRTRVETHPNVLRAALRVHEAWLARHRVDLPAPVDGYVARRSAQLGQRVQAGAPLMSVIPLNTLWVDANFKESQLGRLRIGQRASLSADVYGTRVRYHGRVLGLGAGTGAAFALLPQQNATGNWIKIVQRVPVRIALLPDELAAHPLRLGLSMVVSVDVGDSSGSALAEAPRPLASTAVFDTGEREAEATVRQIIADNSSSAPGEMATGRHATGPAQGHPHQ</sequence>
<feature type="region of interest" description="Disordered" evidence="2">
    <location>
        <begin position="357"/>
        <end position="382"/>
    </location>
</feature>